<dbReference type="AlphaFoldDB" id="A0A3P6ET32"/>
<evidence type="ECO:0000313" key="1">
    <source>
        <dbReference type="EMBL" id="VDD40536.1"/>
    </source>
</evidence>
<organism evidence="1">
    <name type="scientific">Brassica oleracea</name>
    <name type="common">Wild cabbage</name>
    <dbReference type="NCBI Taxonomy" id="3712"/>
    <lineage>
        <taxon>Eukaryota</taxon>
        <taxon>Viridiplantae</taxon>
        <taxon>Streptophyta</taxon>
        <taxon>Embryophyta</taxon>
        <taxon>Tracheophyta</taxon>
        <taxon>Spermatophyta</taxon>
        <taxon>Magnoliopsida</taxon>
        <taxon>eudicotyledons</taxon>
        <taxon>Gunneridae</taxon>
        <taxon>Pentapetalae</taxon>
        <taxon>rosids</taxon>
        <taxon>malvids</taxon>
        <taxon>Brassicales</taxon>
        <taxon>Brassicaceae</taxon>
        <taxon>Brassiceae</taxon>
        <taxon>Brassica</taxon>
    </lineage>
</organism>
<dbReference type="EMBL" id="LR031876">
    <property type="protein sequence ID" value="VDD40536.1"/>
    <property type="molecule type" value="Genomic_DNA"/>
</dbReference>
<protein>
    <submittedName>
        <fullName evidence="1">Uncharacterized protein</fullName>
    </submittedName>
</protein>
<accession>A0A3P6ET32</accession>
<reference evidence="1" key="1">
    <citation type="submission" date="2018-11" db="EMBL/GenBank/DDBJ databases">
        <authorList>
            <consortium name="Genoscope - CEA"/>
            <person name="William W."/>
        </authorList>
    </citation>
    <scope>NUCLEOTIDE SEQUENCE</scope>
</reference>
<sequence length="57" mass="6623">MLFVYFYFDYVRNLGLLCLLAYAYAAMVVHLSGEREIYLRESDDKYKNCVGNVVDAS</sequence>
<name>A0A3P6ET32_BRAOL</name>
<proteinExistence type="predicted"/>
<gene>
    <name evidence="1" type="ORF">BOLC7T46096H</name>
</gene>